<dbReference type="RefSeq" id="WP_330500448.1">
    <property type="nucleotide sequence ID" value="NZ_JAZDWZ010000001.1"/>
</dbReference>
<gene>
    <name evidence="2" type="ORF">V2E24_00375</name>
</gene>
<feature type="signal peptide" evidence="1">
    <location>
        <begin position="1"/>
        <end position="23"/>
    </location>
</feature>
<evidence type="ECO:0000313" key="2">
    <source>
        <dbReference type="EMBL" id="MEE3928033.1"/>
    </source>
</evidence>
<keyword evidence="1" id="KW-0732">Signal</keyword>
<sequence>MKIKKTLLSLSIFSTLTTFLMSASCQIKDKNNDPEDSKKPNPDQEQNIKANDVEITSQSQQNTFYNYQKSSNYLGNLASLEFPKDNEKYANLANSIAKFVQNSDAWLAKSIIVYSLSWLKLQIEHIKSINDEIKQLPEEQKSPLFPEEEIEYLSNIFNKYSEVGSSKNKDDILYSLKNLAADIIAMSQRENYKNSQAFKQVADGIISLWTQNWISLYVKMIDLSIYISNFTQKQNLDKLSLLKYSPIEKLSLFIEEMSQFEINMDEQIAFYNFRTLLNGVDLIFKQYINPIINTKEALIFSSDSFNFQMYAPAINGLNPEALGSASVYNLIFNDYLDTSKSKVFSNGYLIPANPETKMFEALDDDLDEDDIDQQILERLKQYGVEQNDDPQTISLLLMQEAFNIKINDKQISFLDVNKRTNVVDFINAINNQKATQIFSSGLFGVDVTNTANPLSEFNLNSVSSTFEDDKLKINLNINKKEVPNSTLTEEQAQEKLASFTDTDGNIKTDLLFNFSLENFIDFYLARLSYTPQSQQPITRPYHGYIFVKTNMQ</sequence>
<proteinExistence type="predicted"/>
<name>A0ABU7MLH4_9BACT</name>
<comment type="caution">
    <text evidence="2">The sequence shown here is derived from an EMBL/GenBank/DDBJ whole genome shotgun (WGS) entry which is preliminary data.</text>
</comment>
<dbReference type="Proteomes" id="UP001344817">
    <property type="component" value="Unassembled WGS sequence"/>
</dbReference>
<reference evidence="2" key="1">
    <citation type="submission" date="2024-01" db="EMBL/GenBank/DDBJ databases">
        <title>Genome sequence of Mycoplasma ciconiae type strain DSM 25251.</title>
        <authorList>
            <person name="Spergser J."/>
        </authorList>
    </citation>
    <scope>NUCLEOTIDE SEQUENCE [LARGE SCALE GENOMIC DNA]</scope>
    <source>
        <strain evidence="2">DSM 25251</strain>
    </source>
</reference>
<organism evidence="2 3">
    <name type="scientific">Mycoplasmopsis ciconiae</name>
    <dbReference type="NCBI Taxonomy" id="561067"/>
    <lineage>
        <taxon>Bacteria</taxon>
        <taxon>Bacillati</taxon>
        <taxon>Mycoplasmatota</taxon>
        <taxon>Mycoplasmoidales</taxon>
        <taxon>Metamycoplasmataceae</taxon>
        <taxon>Mycoplasmopsis</taxon>
    </lineage>
</organism>
<feature type="chain" id="PRO_5046237469" description="Lipoprotein" evidence="1">
    <location>
        <begin position="24"/>
        <end position="552"/>
    </location>
</feature>
<dbReference type="PROSITE" id="PS51257">
    <property type="entry name" value="PROKAR_LIPOPROTEIN"/>
    <property type="match status" value="1"/>
</dbReference>
<keyword evidence="3" id="KW-1185">Reference proteome</keyword>
<accession>A0ABU7MLH4</accession>
<evidence type="ECO:0000313" key="3">
    <source>
        <dbReference type="Proteomes" id="UP001344817"/>
    </source>
</evidence>
<protein>
    <recommendedName>
        <fullName evidence="4">Lipoprotein</fullName>
    </recommendedName>
</protein>
<evidence type="ECO:0008006" key="4">
    <source>
        <dbReference type="Google" id="ProtNLM"/>
    </source>
</evidence>
<dbReference type="EMBL" id="JAZDWZ010000001">
    <property type="protein sequence ID" value="MEE3928033.1"/>
    <property type="molecule type" value="Genomic_DNA"/>
</dbReference>
<evidence type="ECO:0000256" key="1">
    <source>
        <dbReference type="SAM" id="SignalP"/>
    </source>
</evidence>